<organism evidence="4">
    <name type="scientific">Aureoumbra lagunensis</name>
    <dbReference type="NCBI Taxonomy" id="44058"/>
    <lineage>
        <taxon>Eukaryota</taxon>
        <taxon>Sar</taxon>
        <taxon>Stramenopiles</taxon>
        <taxon>Ochrophyta</taxon>
        <taxon>Pelagophyceae</taxon>
        <taxon>Pelagomonadales</taxon>
        <taxon>Aureoumbra</taxon>
    </lineage>
</organism>
<accession>A0A7S3JX19</accession>
<evidence type="ECO:0000313" key="4">
    <source>
        <dbReference type="EMBL" id="CAE0367785.1"/>
    </source>
</evidence>
<keyword evidence="3" id="KW-0472">Membrane</keyword>
<evidence type="ECO:0000256" key="2">
    <source>
        <dbReference type="SAM" id="MobiDB-lite"/>
    </source>
</evidence>
<dbReference type="AlphaFoldDB" id="A0A7S3JX19"/>
<proteinExistence type="predicted"/>
<evidence type="ECO:0008006" key="5">
    <source>
        <dbReference type="Google" id="ProtNLM"/>
    </source>
</evidence>
<keyword evidence="3" id="KW-0812">Transmembrane</keyword>
<gene>
    <name evidence="4" type="ORF">ALAG00032_LOCUS8542</name>
</gene>
<sequence>MLSKGRLIGALVARKSPPLFNIGERGISSRSTWIGLRGLSSTSSTSSLGGKLGGKQSDKQMSKGPKLTSGVDALRELEQASLSRSQSEALVRVLSNITEDIMERQRDFIATTADIQGLRSELNEKVFNSTLKYDLAQRHLRELMERDIRNLRAELRTEERKDYADIIAQVQSLEKNLLKKESEDDRRIERIVTEQAHLETRILRYIFGSLFAGITGILTIGLAAARLII</sequence>
<keyword evidence="1" id="KW-0175">Coiled coil</keyword>
<evidence type="ECO:0000256" key="1">
    <source>
        <dbReference type="SAM" id="Coils"/>
    </source>
</evidence>
<feature type="region of interest" description="Disordered" evidence="2">
    <location>
        <begin position="41"/>
        <end position="67"/>
    </location>
</feature>
<keyword evidence="3" id="KW-1133">Transmembrane helix</keyword>
<feature type="transmembrane region" description="Helical" evidence="3">
    <location>
        <begin position="205"/>
        <end position="228"/>
    </location>
</feature>
<protein>
    <recommendedName>
        <fullName evidence="5">DUF1640 domain-containing protein</fullName>
    </recommendedName>
</protein>
<name>A0A7S3JX19_9STRA</name>
<dbReference type="EMBL" id="HBIJ01012585">
    <property type="protein sequence ID" value="CAE0367785.1"/>
    <property type="molecule type" value="Transcribed_RNA"/>
</dbReference>
<reference evidence="4" key="1">
    <citation type="submission" date="2021-01" db="EMBL/GenBank/DDBJ databases">
        <authorList>
            <person name="Corre E."/>
            <person name="Pelletier E."/>
            <person name="Niang G."/>
            <person name="Scheremetjew M."/>
            <person name="Finn R."/>
            <person name="Kale V."/>
            <person name="Holt S."/>
            <person name="Cochrane G."/>
            <person name="Meng A."/>
            <person name="Brown T."/>
            <person name="Cohen L."/>
        </authorList>
    </citation>
    <scope>NUCLEOTIDE SEQUENCE</scope>
    <source>
        <strain evidence="4">CCMP1510</strain>
    </source>
</reference>
<evidence type="ECO:0000256" key="3">
    <source>
        <dbReference type="SAM" id="Phobius"/>
    </source>
</evidence>
<feature type="coiled-coil region" evidence="1">
    <location>
        <begin position="141"/>
        <end position="183"/>
    </location>
</feature>